<gene>
    <name evidence="2" type="ORF">BOW53_03355</name>
</gene>
<dbReference type="Proteomes" id="UP000191110">
    <property type="component" value="Unassembled WGS sequence"/>
</dbReference>
<dbReference type="Pfam" id="PF00534">
    <property type="entry name" value="Glycos_transf_1"/>
    <property type="match status" value="1"/>
</dbReference>
<dbReference type="GO" id="GO:1901135">
    <property type="term" value="P:carbohydrate derivative metabolic process"/>
    <property type="evidence" value="ECO:0007669"/>
    <property type="project" value="UniProtKB-ARBA"/>
</dbReference>
<dbReference type="EMBL" id="MPRL01000008">
    <property type="protein sequence ID" value="OOZ41560.1"/>
    <property type="molecule type" value="Genomic_DNA"/>
</dbReference>
<accession>A0A1T2L911</accession>
<evidence type="ECO:0000313" key="2">
    <source>
        <dbReference type="EMBL" id="OOZ41560.1"/>
    </source>
</evidence>
<keyword evidence="3" id="KW-1185">Reference proteome</keyword>
<dbReference type="OrthoDB" id="9795746at2"/>
<sequence>MISSTHIIGSQESGGAERFYSRLVCALQRNGAPTHAINRPDSAVAQQIGACAPQTHIQMSGIIRFHTKWRIQQAIKQQQPDIVQTYMSRATSLTSLKPDRGPIHVARLGGYYNLKRYRHAHAWIGNTRGICDYLVQEGLPVNRVFYIGNFADAPPPPDIDTLNSLRREHGIPDDAWIITAVGRLHPNKAFDTLLKAFSLLPHEIAGRPTHLLIAGDGPLSEELRQLSNKLSISNRTTWAGWQANPSNYYYLANLFVCPSRHEPLGNVILEAWAHNTPVVATASQGAMELISDGENGVVTPVDQAAPLADAMLSVLQEPQRSNEIADSGTALVSTRFSEKAIVESYLETYRTLLEQR</sequence>
<evidence type="ECO:0000313" key="3">
    <source>
        <dbReference type="Proteomes" id="UP000191110"/>
    </source>
</evidence>
<dbReference type="PANTHER" id="PTHR12526:SF637">
    <property type="entry name" value="GLYCOSYLTRANSFERASE EPSF-RELATED"/>
    <property type="match status" value="1"/>
</dbReference>
<feature type="domain" description="Glycosyl transferase family 1" evidence="1">
    <location>
        <begin position="165"/>
        <end position="326"/>
    </location>
</feature>
<protein>
    <submittedName>
        <fullName evidence="2">Glycosyl transferase</fullName>
    </submittedName>
</protein>
<comment type="caution">
    <text evidence="2">The sequence shown here is derived from an EMBL/GenBank/DDBJ whole genome shotgun (WGS) entry which is preliminary data.</text>
</comment>
<dbReference type="GO" id="GO:0016757">
    <property type="term" value="F:glycosyltransferase activity"/>
    <property type="evidence" value="ECO:0007669"/>
    <property type="project" value="InterPro"/>
</dbReference>
<proteinExistence type="predicted"/>
<organism evidence="2 3">
    <name type="scientific">Solemya pervernicosa gill symbiont</name>
    <dbReference type="NCBI Taxonomy" id="642797"/>
    <lineage>
        <taxon>Bacteria</taxon>
        <taxon>Pseudomonadati</taxon>
        <taxon>Pseudomonadota</taxon>
        <taxon>Gammaproteobacteria</taxon>
        <taxon>sulfur-oxidizing symbionts</taxon>
    </lineage>
</organism>
<name>A0A1T2L911_9GAMM</name>
<dbReference type="CDD" id="cd03811">
    <property type="entry name" value="GT4_GT28_WabH-like"/>
    <property type="match status" value="1"/>
</dbReference>
<dbReference type="RefSeq" id="WP_078482673.1">
    <property type="nucleotide sequence ID" value="NZ_MPRL01000008.1"/>
</dbReference>
<evidence type="ECO:0000259" key="1">
    <source>
        <dbReference type="Pfam" id="PF00534"/>
    </source>
</evidence>
<keyword evidence="2" id="KW-0808">Transferase</keyword>
<dbReference type="Gene3D" id="3.40.50.2000">
    <property type="entry name" value="Glycogen Phosphorylase B"/>
    <property type="match status" value="2"/>
</dbReference>
<dbReference type="PANTHER" id="PTHR12526">
    <property type="entry name" value="GLYCOSYLTRANSFERASE"/>
    <property type="match status" value="1"/>
</dbReference>
<dbReference type="InterPro" id="IPR001296">
    <property type="entry name" value="Glyco_trans_1"/>
</dbReference>
<dbReference type="AlphaFoldDB" id="A0A1T2L911"/>
<reference evidence="2 3" key="1">
    <citation type="submission" date="2016-11" db="EMBL/GenBank/DDBJ databases">
        <title>Mixed transmission modes and dynamic genome evolution in an obligate animal-bacterial symbiosis.</title>
        <authorList>
            <person name="Russell S.L."/>
            <person name="Corbett-Detig R.B."/>
            <person name="Cavanaugh C.M."/>
        </authorList>
    </citation>
    <scope>NUCLEOTIDE SEQUENCE [LARGE SCALE GENOMIC DNA]</scope>
    <source>
        <strain evidence="2">Sveles-Q1</strain>
    </source>
</reference>
<dbReference type="SUPFAM" id="SSF53756">
    <property type="entry name" value="UDP-Glycosyltransferase/glycogen phosphorylase"/>
    <property type="match status" value="1"/>
</dbReference>